<sequence>MEIQQNQYHNKPPSRNKSLGGLDYGTGSDDCELSNGLLKSLDTQYGPQIQIASADDGQGRTLRPLLDQEGQDLSENDTERNQALEETVAVGKALGVHDRIRDDIVCDHIREQISRDEK</sequence>
<comment type="caution">
    <text evidence="2">The sequence shown here is derived from an EMBL/GenBank/DDBJ whole genome shotgun (WGS) entry which is preliminary data.</text>
</comment>
<reference evidence="2 3" key="1">
    <citation type="submission" date="2024-01" db="EMBL/GenBank/DDBJ databases">
        <authorList>
            <person name="Waweru B."/>
        </authorList>
    </citation>
    <scope>NUCLEOTIDE SEQUENCE [LARGE SCALE GENOMIC DNA]</scope>
</reference>
<dbReference type="AlphaFoldDB" id="A0AAV1SM78"/>
<organism evidence="2 3">
    <name type="scientific">Dovyalis caffra</name>
    <dbReference type="NCBI Taxonomy" id="77055"/>
    <lineage>
        <taxon>Eukaryota</taxon>
        <taxon>Viridiplantae</taxon>
        <taxon>Streptophyta</taxon>
        <taxon>Embryophyta</taxon>
        <taxon>Tracheophyta</taxon>
        <taxon>Spermatophyta</taxon>
        <taxon>Magnoliopsida</taxon>
        <taxon>eudicotyledons</taxon>
        <taxon>Gunneridae</taxon>
        <taxon>Pentapetalae</taxon>
        <taxon>rosids</taxon>
        <taxon>fabids</taxon>
        <taxon>Malpighiales</taxon>
        <taxon>Salicaceae</taxon>
        <taxon>Flacourtieae</taxon>
        <taxon>Dovyalis</taxon>
    </lineage>
</organism>
<feature type="non-terminal residue" evidence="2">
    <location>
        <position position="118"/>
    </location>
</feature>
<name>A0AAV1SM78_9ROSI</name>
<gene>
    <name evidence="2" type="ORF">DCAF_LOCUS24078</name>
</gene>
<dbReference type="Proteomes" id="UP001314170">
    <property type="component" value="Unassembled WGS sequence"/>
</dbReference>
<evidence type="ECO:0000256" key="1">
    <source>
        <dbReference type="SAM" id="MobiDB-lite"/>
    </source>
</evidence>
<dbReference type="EMBL" id="CAWUPB010001191">
    <property type="protein sequence ID" value="CAK7351959.1"/>
    <property type="molecule type" value="Genomic_DNA"/>
</dbReference>
<feature type="compositionally biased region" description="Polar residues" evidence="1">
    <location>
        <begin position="1"/>
        <end position="17"/>
    </location>
</feature>
<keyword evidence="3" id="KW-1185">Reference proteome</keyword>
<feature type="region of interest" description="Disordered" evidence="1">
    <location>
        <begin position="1"/>
        <end position="26"/>
    </location>
</feature>
<evidence type="ECO:0000313" key="2">
    <source>
        <dbReference type="EMBL" id="CAK7351959.1"/>
    </source>
</evidence>
<evidence type="ECO:0000313" key="3">
    <source>
        <dbReference type="Proteomes" id="UP001314170"/>
    </source>
</evidence>
<feature type="region of interest" description="Disordered" evidence="1">
    <location>
        <begin position="52"/>
        <end position="78"/>
    </location>
</feature>
<proteinExistence type="predicted"/>
<protein>
    <submittedName>
        <fullName evidence="2">Uncharacterized protein</fullName>
    </submittedName>
</protein>
<accession>A0AAV1SM78</accession>